<evidence type="ECO:0000313" key="2">
    <source>
        <dbReference type="EMBL" id="KFB41101.1"/>
    </source>
</evidence>
<reference evidence="3" key="2">
    <citation type="submission" date="2020-05" db="UniProtKB">
        <authorList>
            <consortium name="EnsemblMetazoa"/>
        </authorList>
    </citation>
    <scope>IDENTIFICATION</scope>
</reference>
<dbReference type="Proteomes" id="UP000030765">
    <property type="component" value="Unassembled WGS sequence"/>
</dbReference>
<sequence length="116" mass="12829">MQSERRSLFRFAQPPHDDDRAASNEGRNSNDVKTLNIVGDLRANRRDVCGNLEPTESCYAGSDETAPLDGEKMANQCCAEVWGYSFCCEPTVGAAGTLAPWHPEDDGDDQGDYDYY</sequence>
<proteinExistence type="predicted"/>
<name>A0A084VT07_ANOSI</name>
<dbReference type="EMBL" id="KE525057">
    <property type="protein sequence ID" value="KFB41101.1"/>
    <property type="molecule type" value="Genomic_DNA"/>
</dbReference>
<gene>
    <name evidence="2" type="ORF">ZHAS_00008559</name>
</gene>
<feature type="compositionally biased region" description="Acidic residues" evidence="1">
    <location>
        <begin position="105"/>
        <end position="116"/>
    </location>
</feature>
<dbReference type="EMBL" id="ATLV01016151">
    <property type="status" value="NOT_ANNOTATED_CDS"/>
    <property type="molecule type" value="Genomic_DNA"/>
</dbReference>
<dbReference type="VEuPathDB" id="VectorBase:ASIC008559"/>
<organism evidence="2">
    <name type="scientific">Anopheles sinensis</name>
    <name type="common">Mosquito</name>
    <dbReference type="NCBI Taxonomy" id="74873"/>
    <lineage>
        <taxon>Eukaryota</taxon>
        <taxon>Metazoa</taxon>
        <taxon>Ecdysozoa</taxon>
        <taxon>Arthropoda</taxon>
        <taxon>Hexapoda</taxon>
        <taxon>Insecta</taxon>
        <taxon>Pterygota</taxon>
        <taxon>Neoptera</taxon>
        <taxon>Endopterygota</taxon>
        <taxon>Diptera</taxon>
        <taxon>Nematocera</taxon>
        <taxon>Culicoidea</taxon>
        <taxon>Culicidae</taxon>
        <taxon>Anophelinae</taxon>
        <taxon>Anopheles</taxon>
    </lineage>
</organism>
<feature type="region of interest" description="Disordered" evidence="1">
    <location>
        <begin position="1"/>
        <end position="31"/>
    </location>
</feature>
<feature type="region of interest" description="Disordered" evidence="1">
    <location>
        <begin position="97"/>
        <end position="116"/>
    </location>
</feature>
<evidence type="ECO:0000256" key="1">
    <source>
        <dbReference type="SAM" id="MobiDB-lite"/>
    </source>
</evidence>
<reference evidence="2 4" key="1">
    <citation type="journal article" date="2014" name="BMC Genomics">
        <title>Genome sequence of Anopheles sinensis provides insight into genetics basis of mosquito competence for malaria parasites.</title>
        <authorList>
            <person name="Zhou D."/>
            <person name="Zhang D."/>
            <person name="Ding G."/>
            <person name="Shi L."/>
            <person name="Hou Q."/>
            <person name="Ye Y."/>
            <person name="Xu Y."/>
            <person name="Zhou H."/>
            <person name="Xiong C."/>
            <person name="Li S."/>
            <person name="Yu J."/>
            <person name="Hong S."/>
            <person name="Yu X."/>
            <person name="Zou P."/>
            <person name="Chen C."/>
            <person name="Chang X."/>
            <person name="Wang W."/>
            <person name="Lv Y."/>
            <person name="Sun Y."/>
            <person name="Ma L."/>
            <person name="Shen B."/>
            <person name="Zhu C."/>
        </authorList>
    </citation>
    <scope>NUCLEOTIDE SEQUENCE [LARGE SCALE GENOMIC DNA]</scope>
</reference>
<evidence type="ECO:0000313" key="4">
    <source>
        <dbReference type="Proteomes" id="UP000030765"/>
    </source>
</evidence>
<protein>
    <submittedName>
        <fullName evidence="2 3">Uncharacterized protein</fullName>
    </submittedName>
</protein>
<dbReference type="AlphaFoldDB" id="A0A084VT07"/>
<evidence type="ECO:0000313" key="3">
    <source>
        <dbReference type="EnsemblMetazoa" id="ASIC008559-PA"/>
    </source>
</evidence>
<dbReference type="EnsemblMetazoa" id="ASIC008559-RA">
    <property type="protein sequence ID" value="ASIC008559-PA"/>
    <property type="gene ID" value="ASIC008559"/>
</dbReference>
<keyword evidence="4" id="KW-1185">Reference proteome</keyword>
<accession>A0A084VT07</accession>